<keyword evidence="7" id="KW-0812">Transmembrane</keyword>
<evidence type="ECO:0000313" key="10">
    <source>
        <dbReference type="EMBL" id="MBF9304287.1"/>
    </source>
</evidence>
<feature type="compositionally biased region" description="Basic and acidic residues" evidence="6">
    <location>
        <begin position="914"/>
        <end position="931"/>
    </location>
</feature>
<sequence length="1111" mass="124103">MKSNNVSSKICMTGLSTALLLSTLGLGEIDTAHAKDQKNDSSSSKTQKQANEKTSQNSSVDDSDLKKAVQNAKDAGIDVKEGNIQHHKVTDKSIDKTKKEIQADYEKQIKDLEKATKKYKADQESYEKEVKEVKAYNDKQLKDYQDKVKKQKSSVDSAKKNPAQPKYSANLRGEKGHSYTKSGSWHNLKSKTIDNDIHVSSSGDVKSFKDLQNGNFAIHAYSDKKGKLSNDKIVQKVSWGNVKPKGKTVVKGDRVTKDLHNKVPSYKNPAYDTSGKNNKFGKTTQLHSVKAGNWVTIPNAVKLANGKAKDLQVKFSKSGTKLKYGGDYVTFWNEGGSINYYDGSADVNQTPPKDKITASYKVGDGKEKYLWTGATFDIDGGQELTMEDNNSAIVAMGGGLKADSDKVNKVSSSKYLGSTWGKNKGANLLDGTSSVPDGTAIFAKYADVISHSVNNTGVKGSTLVANGDFGMHVTTSIAKYPTLKKEPKKPTPPKVNYNFHDMSINPTTKKSVSKKDVGYDKDYNYTLDYQLPVIKKDKKDDASQDQSKDAKDTNLENPKDEINGKYKNDYQTFTLGDDLPDELNLQKDKIKVTDDKGKDVTKQGKLDVDEKHQSFRWTPKNPEEFSAQKLKVNVVSQVNGKADLKKWKKDNDTFEIPNTGYLELDHKKIPTNKVPVFVKKKVNSDIKKHILEDGNLKEHNKSKKGNDINYQLDYTLGNDKDYKKVTIKDDLEDVEDIKGVKVYLPKNQKSSLSKKEREDIDKALKNAHTKQDEFKPDSSSSNKDEQKRNDNIKDNDDEQNINIDLIKNNIDKLKKDKDGEIDVASLLKITDQKAKDIAKDIHIDDNIEYDKSHHIKPGTYKINIKGNNKKDGIDKTVNLKVDDKGNIELLPKDGKQSDDTKAKEDSNTTKNQKSQKDDKSTKSTQESERKNQNNQTDIDSNNSHKSNTKDSKGQDGDLDITKLGDLKVDNKKESFEWSPKDASLLKGKKVKVLLNSKFKDDVDYKNFAKGDKYIIPNTSEIQYDDKTENSNKVDTEIPKPKKPENVVPPKKEEPKKPAPKPQKPAPQPKKEESKKDLPMTGTEKSVAGVIIGAVLIGLAGVSTYLYRRKRS</sequence>
<feature type="region of interest" description="Disordered" evidence="6">
    <location>
        <begin position="33"/>
        <end position="99"/>
    </location>
</feature>
<feature type="transmembrane region" description="Helical" evidence="7">
    <location>
        <begin position="1086"/>
        <end position="1106"/>
    </location>
</feature>
<evidence type="ECO:0000256" key="5">
    <source>
        <dbReference type="ARBA" id="ARBA00023088"/>
    </source>
</evidence>
<feature type="compositionally biased region" description="Basic and acidic residues" evidence="6">
    <location>
        <begin position="887"/>
        <end position="907"/>
    </location>
</feature>
<dbReference type="InterPro" id="IPR019931">
    <property type="entry name" value="LPXTG_anchor"/>
</dbReference>
<keyword evidence="7" id="KW-1133">Transmembrane helix</keyword>
<evidence type="ECO:0000256" key="6">
    <source>
        <dbReference type="SAM" id="MobiDB-lite"/>
    </source>
</evidence>
<dbReference type="EMBL" id="JADPYN010000020">
    <property type="protein sequence ID" value="MBF9304287.1"/>
    <property type="molecule type" value="Genomic_DNA"/>
</dbReference>
<feature type="signal peptide" evidence="8">
    <location>
        <begin position="1"/>
        <end position="34"/>
    </location>
</feature>
<feature type="domain" description="Gram-positive cocci surface proteins LPxTG" evidence="9">
    <location>
        <begin position="1077"/>
        <end position="1111"/>
    </location>
</feature>
<feature type="compositionally biased region" description="Basic and acidic residues" evidence="6">
    <location>
        <begin position="75"/>
        <end position="99"/>
    </location>
</feature>
<evidence type="ECO:0000256" key="4">
    <source>
        <dbReference type="ARBA" id="ARBA00022729"/>
    </source>
</evidence>
<feature type="compositionally biased region" description="Basic and acidic residues" evidence="6">
    <location>
        <begin position="139"/>
        <end position="148"/>
    </location>
</feature>
<feature type="region of interest" description="Disordered" evidence="6">
    <location>
        <begin position="139"/>
        <end position="183"/>
    </location>
</feature>
<dbReference type="Pfam" id="PF18652">
    <property type="entry name" value="Adhesin_P1_N"/>
    <property type="match status" value="1"/>
</dbReference>
<dbReference type="NCBIfam" id="TIGR01167">
    <property type="entry name" value="LPXTG_anchor"/>
    <property type="match status" value="1"/>
</dbReference>
<dbReference type="InterPro" id="IPR041324">
    <property type="entry name" value="AgI/II_N"/>
</dbReference>
<keyword evidence="7" id="KW-0472">Membrane</keyword>
<evidence type="ECO:0000259" key="9">
    <source>
        <dbReference type="PROSITE" id="PS50847"/>
    </source>
</evidence>
<name>A0A8I0W9T4_STAEP</name>
<feature type="compositionally biased region" description="Polar residues" evidence="6">
    <location>
        <begin position="40"/>
        <end position="60"/>
    </location>
</feature>
<evidence type="ECO:0000256" key="7">
    <source>
        <dbReference type="SAM" id="Phobius"/>
    </source>
</evidence>
<feature type="region of interest" description="Disordered" evidence="6">
    <location>
        <begin position="1019"/>
        <end position="1082"/>
    </location>
</feature>
<dbReference type="PROSITE" id="PS50847">
    <property type="entry name" value="GRAM_POS_ANCHORING"/>
    <property type="match status" value="1"/>
</dbReference>
<accession>A0A8I0W9T4</accession>
<dbReference type="AlphaFoldDB" id="A0A8I0W9T4"/>
<feature type="chain" id="PRO_5034621336" evidence="8">
    <location>
        <begin position="35"/>
        <end position="1111"/>
    </location>
</feature>
<feature type="compositionally biased region" description="Basic and acidic residues" evidence="6">
    <location>
        <begin position="766"/>
        <end position="794"/>
    </location>
</feature>
<feature type="region of interest" description="Disordered" evidence="6">
    <location>
        <begin position="887"/>
        <end position="982"/>
    </location>
</feature>
<dbReference type="Proteomes" id="UP000622362">
    <property type="component" value="Unassembled WGS sequence"/>
</dbReference>
<protein>
    <submittedName>
        <fullName evidence="10">LPXTG cell wall anchor domain-containing protein</fullName>
    </submittedName>
</protein>
<keyword evidence="4 8" id="KW-0732">Signal</keyword>
<reference evidence="10" key="1">
    <citation type="submission" date="2020-11" db="EMBL/GenBank/DDBJ databases">
        <title>Molecular epidemiology and genomic profiles of multidrug-resistant bacteria collected from clinical sources in South Africa.</title>
        <authorList>
            <person name="Asante J."/>
            <person name="Amoako D.G."/>
        </authorList>
    </citation>
    <scope>NUCLEOTIDE SEQUENCE</scope>
    <source>
        <strain evidence="10">C68</strain>
    </source>
</reference>
<keyword evidence="5" id="KW-0572">Peptidoglycan-anchor</keyword>
<feature type="region of interest" description="Disordered" evidence="6">
    <location>
        <begin position="766"/>
        <end position="796"/>
    </location>
</feature>
<evidence type="ECO:0000256" key="8">
    <source>
        <dbReference type="SAM" id="SignalP"/>
    </source>
</evidence>
<comment type="caution">
    <text evidence="10">The sequence shown here is derived from an EMBL/GenBank/DDBJ whole genome shotgun (WGS) entry which is preliminary data.</text>
</comment>
<evidence type="ECO:0000313" key="11">
    <source>
        <dbReference type="Proteomes" id="UP000622362"/>
    </source>
</evidence>
<evidence type="ECO:0000256" key="1">
    <source>
        <dbReference type="ARBA" id="ARBA00004168"/>
    </source>
</evidence>
<keyword evidence="2" id="KW-0134">Cell wall</keyword>
<evidence type="ECO:0000256" key="2">
    <source>
        <dbReference type="ARBA" id="ARBA00022512"/>
    </source>
</evidence>
<feature type="region of interest" description="Disordered" evidence="6">
    <location>
        <begin position="536"/>
        <end position="566"/>
    </location>
</feature>
<feature type="compositionally biased region" description="Basic and acidic residues" evidence="6">
    <location>
        <begin position="1068"/>
        <end position="1077"/>
    </location>
</feature>
<proteinExistence type="predicted"/>
<keyword evidence="3" id="KW-0964">Secreted</keyword>
<organism evidence="10 11">
    <name type="scientific">Staphylococcus epidermidis</name>
    <dbReference type="NCBI Taxonomy" id="1282"/>
    <lineage>
        <taxon>Bacteria</taxon>
        <taxon>Bacillati</taxon>
        <taxon>Bacillota</taxon>
        <taxon>Bacilli</taxon>
        <taxon>Bacillales</taxon>
        <taxon>Staphylococcaceae</taxon>
        <taxon>Staphylococcus</taxon>
    </lineage>
</organism>
<feature type="compositionally biased region" description="Basic and acidic residues" evidence="6">
    <location>
        <begin position="947"/>
        <end position="979"/>
    </location>
</feature>
<comment type="subcellular location">
    <subcellularLocation>
        <location evidence="1">Secreted</location>
        <location evidence="1">Cell wall</location>
        <topology evidence="1">Peptidoglycan-anchor</topology>
    </subcellularLocation>
</comment>
<gene>
    <name evidence="10" type="ORF">I3V53_09400</name>
</gene>
<feature type="compositionally biased region" description="Polar residues" evidence="6">
    <location>
        <begin position="932"/>
        <end position="945"/>
    </location>
</feature>
<dbReference type="RefSeq" id="WP_002502784.1">
    <property type="nucleotide sequence ID" value="NZ_CP064458.1"/>
</dbReference>
<feature type="compositionally biased region" description="Basic and acidic residues" evidence="6">
    <location>
        <begin position="1023"/>
        <end position="1056"/>
    </location>
</feature>
<feature type="region of interest" description="Disordered" evidence="6">
    <location>
        <begin position="481"/>
        <end position="514"/>
    </location>
</feature>
<evidence type="ECO:0000256" key="3">
    <source>
        <dbReference type="ARBA" id="ARBA00022525"/>
    </source>
</evidence>